<evidence type="ECO:0000256" key="1">
    <source>
        <dbReference type="ARBA" id="ARBA00004141"/>
    </source>
</evidence>
<dbReference type="GO" id="GO:0140359">
    <property type="term" value="F:ABC-type transporter activity"/>
    <property type="evidence" value="ECO:0007669"/>
    <property type="project" value="InterPro"/>
</dbReference>
<comment type="similarity">
    <text evidence="2">Belongs to the ABC transporter superfamily. ABCA family.</text>
</comment>
<feature type="transmembrane region" description="Helical" evidence="11">
    <location>
        <begin position="502"/>
        <end position="524"/>
    </location>
</feature>
<evidence type="ECO:0000313" key="14">
    <source>
        <dbReference type="Proteomes" id="UP000193411"/>
    </source>
</evidence>
<dbReference type="PANTHER" id="PTHR19229">
    <property type="entry name" value="ATP-BINDING CASSETTE TRANSPORTER SUBFAMILY A ABCA"/>
    <property type="match status" value="1"/>
</dbReference>
<dbReference type="InterPro" id="IPR003593">
    <property type="entry name" value="AAA+_ATPase"/>
</dbReference>
<dbReference type="Pfam" id="PF00005">
    <property type="entry name" value="ABC_tran"/>
    <property type="match status" value="1"/>
</dbReference>
<feature type="transmembrane region" description="Helical" evidence="11">
    <location>
        <begin position="463"/>
        <end position="481"/>
    </location>
</feature>
<comment type="subcellular location">
    <subcellularLocation>
        <location evidence="1">Membrane</location>
        <topology evidence="1">Multi-pass membrane protein</topology>
    </subcellularLocation>
</comment>
<dbReference type="InterPro" id="IPR026082">
    <property type="entry name" value="ABCA"/>
</dbReference>
<feature type="transmembrane region" description="Helical" evidence="11">
    <location>
        <begin position="59"/>
        <end position="82"/>
    </location>
</feature>
<keyword evidence="14" id="KW-1185">Reference proteome</keyword>
<evidence type="ECO:0000256" key="5">
    <source>
        <dbReference type="ARBA" id="ARBA00022737"/>
    </source>
</evidence>
<evidence type="ECO:0000256" key="8">
    <source>
        <dbReference type="ARBA" id="ARBA00022989"/>
    </source>
</evidence>
<evidence type="ECO:0000313" key="13">
    <source>
        <dbReference type="EMBL" id="ORZ35180.1"/>
    </source>
</evidence>
<feature type="transmembrane region" description="Helical" evidence="11">
    <location>
        <begin position="324"/>
        <end position="345"/>
    </location>
</feature>
<feature type="transmembrane region" description="Helical" evidence="11">
    <location>
        <begin position="366"/>
        <end position="395"/>
    </location>
</feature>
<dbReference type="EMBL" id="MCFL01000023">
    <property type="protein sequence ID" value="ORZ35180.1"/>
    <property type="molecule type" value="Genomic_DNA"/>
</dbReference>
<dbReference type="STRING" id="765915.A0A1Y2HKS9"/>
<feature type="transmembrane region" description="Helical" evidence="11">
    <location>
        <begin position="401"/>
        <end position="424"/>
    </location>
</feature>
<dbReference type="InterPro" id="IPR003439">
    <property type="entry name" value="ABC_transporter-like_ATP-bd"/>
</dbReference>
<keyword evidence="4 11" id="KW-0812">Transmembrane</keyword>
<dbReference type="CDD" id="cd03263">
    <property type="entry name" value="ABC_subfamily_A"/>
    <property type="match status" value="1"/>
</dbReference>
<accession>A0A1Y2HKS9</accession>
<dbReference type="SUPFAM" id="SSF52540">
    <property type="entry name" value="P-loop containing nucleoside triphosphate hydrolases"/>
    <property type="match status" value="1"/>
</dbReference>
<gene>
    <name evidence="13" type="ORF">BCR44DRAFT_34378</name>
</gene>
<evidence type="ECO:0000256" key="9">
    <source>
        <dbReference type="ARBA" id="ARBA00023136"/>
    </source>
</evidence>
<keyword evidence="8 11" id="KW-1133">Transmembrane helix</keyword>
<dbReference type="PROSITE" id="PS50893">
    <property type="entry name" value="ABC_TRANSPORTER_2"/>
    <property type="match status" value="1"/>
</dbReference>
<dbReference type="SMART" id="SM00382">
    <property type="entry name" value="AAA"/>
    <property type="match status" value="1"/>
</dbReference>
<evidence type="ECO:0000259" key="12">
    <source>
        <dbReference type="PROSITE" id="PS50893"/>
    </source>
</evidence>
<evidence type="ECO:0000256" key="6">
    <source>
        <dbReference type="ARBA" id="ARBA00022741"/>
    </source>
</evidence>
<keyword evidence="5" id="KW-0677">Repeat</keyword>
<keyword evidence="6" id="KW-0547">Nucleotide-binding</keyword>
<dbReference type="GO" id="GO:0016887">
    <property type="term" value="F:ATP hydrolysis activity"/>
    <property type="evidence" value="ECO:0007669"/>
    <property type="project" value="InterPro"/>
</dbReference>
<dbReference type="GO" id="GO:0016020">
    <property type="term" value="C:membrane"/>
    <property type="evidence" value="ECO:0007669"/>
    <property type="project" value="UniProtKB-SubCell"/>
</dbReference>
<proteinExistence type="inferred from homology"/>
<sequence>MATSGTPQAASSSIEHLAASGPLLRQHDDQAPAQVTPSSVQMWAMVRVRAYLYKRNVKLALTGILFPLAMIGIAIGMSALIMSSVANSMPKTGTSLPSIPLLAPPTSLDMEGLRSGSLEPRPLVLVAGGSDDAAIRAIQGTMDQYFTATRQRARWLRVQSAQQLNDLQLDMARKRSSNSGSADENRNPVGGFFLHQAPTASQPLNMSLVVNADSGEGAGLQRVAPHVLTILNSAVQSIIPVSGPASNLIPRSGQDPRTLPAQGPVAPSGPAAAQLVGSIFAQYASLAQSPAGAGTPPPWQVGFNGSISTFRAQSADRFDLSVSLVPPFVTYGLYFMTAFLTEQLVRERADGQFDYFVVNTLSPTAYYTSFFIISSGFLLLPCAAASIGLGIWVQWFRESNWLGIVLLFLAFSATTVTGSGFFSFFFRSKQAVGPVLGFGSAVVTFLPYFVFEFGVKSEVGLGVVYAITAFLPSFGLYRALAIVAQAHIAGKPMTGFSFSEPILPVLLILIAQAILGYALTIALANSTTTGEATGTAPIASLLTRTKAAESDADIEARPPGEHPNAAIPLDPYLLAEKRRIQEGRIGEREDVVAVKGLCMDFMTVEKRGDGLFSRDKVSRMRVLDDLYLSLFKNESLAFLGPNGAGKSTAISILIGLLKPTRGSATICNKSVVPFDPAIKRTLGVCPQHDKTFPDLTVREHLEAFARIKGLANVEGAVQTALKDMALVEVEHKQCKELSGGNRRRLSIAIACLGRPQVVILDEPTTGVDVATRRTIWNSITELKKHSSVILVTHAMDEADALCERIGIMINGSLVCLGTPQRLKSLYGAAYKITLRFHSTDMVAPALQGLHAQFPRGSVKVLNEASGGPNLDVEIDMAKLAAAYTGSTDLITQQQQEPQRLPDGRTVLVESAAVDRSRVTARFLGEVFGLVASRRDEWGITDWSVGEVTLSEVFVRLAKYHRSHVEEEEKRKEATAM</sequence>
<protein>
    <recommendedName>
        <fullName evidence="12">ABC transporter domain-containing protein</fullName>
    </recommendedName>
</protein>
<evidence type="ECO:0000256" key="7">
    <source>
        <dbReference type="ARBA" id="ARBA00022840"/>
    </source>
</evidence>
<feature type="transmembrane region" description="Helical" evidence="11">
    <location>
        <begin position="431"/>
        <end position="451"/>
    </location>
</feature>
<dbReference type="Gene3D" id="3.40.50.300">
    <property type="entry name" value="P-loop containing nucleotide triphosphate hydrolases"/>
    <property type="match status" value="1"/>
</dbReference>
<dbReference type="PANTHER" id="PTHR19229:SF36">
    <property type="entry name" value="ATP-BINDING CASSETTE SUB-FAMILY A MEMBER 2"/>
    <property type="match status" value="1"/>
</dbReference>
<dbReference type="Proteomes" id="UP000193411">
    <property type="component" value="Unassembled WGS sequence"/>
</dbReference>
<organism evidence="13 14">
    <name type="scientific">Catenaria anguillulae PL171</name>
    <dbReference type="NCBI Taxonomy" id="765915"/>
    <lineage>
        <taxon>Eukaryota</taxon>
        <taxon>Fungi</taxon>
        <taxon>Fungi incertae sedis</taxon>
        <taxon>Blastocladiomycota</taxon>
        <taxon>Blastocladiomycetes</taxon>
        <taxon>Blastocladiales</taxon>
        <taxon>Catenariaceae</taxon>
        <taxon>Catenaria</taxon>
    </lineage>
</organism>
<evidence type="ECO:0000256" key="10">
    <source>
        <dbReference type="SAM" id="MobiDB-lite"/>
    </source>
</evidence>
<evidence type="ECO:0000256" key="3">
    <source>
        <dbReference type="ARBA" id="ARBA00022448"/>
    </source>
</evidence>
<dbReference type="AlphaFoldDB" id="A0A1Y2HKS9"/>
<keyword evidence="3" id="KW-0813">Transport</keyword>
<feature type="domain" description="ABC transporter" evidence="12">
    <location>
        <begin position="599"/>
        <end position="835"/>
    </location>
</feature>
<keyword evidence="9 11" id="KW-0472">Membrane</keyword>
<dbReference type="InterPro" id="IPR027417">
    <property type="entry name" value="P-loop_NTPase"/>
</dbReference>
<dbReference type="GO" id="GO:0005524">
    <property type="term" value="F:ATP binding"/>
    <property type="evidence" value="ECO:0007669"/>
    <property type="project" value="UniProtKB-KW"/>
</dbReference>
<feature type="region of interest" description="Disordered" evidence="10">
    <location>
        <begin position="173"/>
        <end position="195"/>
    </location>
</feature>
<keyword evidence="7" id="KW-0067">ATP-binding</keyword>
<comment type="caution">
    <text evidence="13">The sequence shown here is derived from an EMBL/GenBank/DDBJ whole genome shotgun (WGS) entry which is preliminary data.</text>
</comment>
<name>A0A1Y2HKS9_9FUNG</name>
<dbReference type="FunFam" id="3.40.50.300:FF:000335">
    <property type="entry name" value="ATP binding cassette subfamily A member 5"/>
    <property type="match status" value="1"/>
</dbReference>
<dbReference type="OrthoDB" id="8061355at2759"/>
<reference evidence="13 14" key="1">
    <citation type="submission" date="2016-07" db="EMBL/GenBank/DDBJ databases">
        <title>Pervasive Adenine N6-methylation of Active Genes in Fungi.</title>
        <authorList>
            <consortium name="DOE Joint Genome Institute"/>
            <person name="Mondo S.J."/>
            <person name="Dannebaum R.O."/>
            <person name="Kuo R.C."/>
            <person name="Labutti K."/>
            <person name="Haridas S."/>
            <person name="Kuo A."/>
            <person name="Salamov A."/>
            <person name="Ahrendt S.R."/>
            <person name="Lipzen A."/>
            <person name="Sullivan W."/>
            <person name="Andreopoulos W.B."/>
            <person name="Clum A."/>
            <person name="Lindquist E."/>
            <person name="Daum C."/>
            <person name="Ramamoorthy G.K."/>
            <person name="Gryganskyi A."/>
            <person name="Culley D."/>
            <person name="Magnuson J.K."/>
            <person name="James T.Y."/>
            <person name="O'Malley M.A."/>
            <person name="Stajich J.E."/>
            <person name="Spatafora J.W."/>
            <person name="Visel A."/>
            <person name="Grigoriev I.V."/>
        </authorList>
    </citation>
    <scope>NUCLEOTIDE SEQUENCE [LARGE SCALE GENOMIC DNA]</scope>
    <source>
        <strain evidence="13 14">PL171</strain>
    </source>
</reference>
<evidence type="ECO:0000256" key="4">
    <source>
        <dbReference type="ARBA" id="ARBA00022692"/>
    </source>
</evidence>
<evidence type="ECO:0000256" key="11">
    <source>
        <dbReference type="SAM" id="Phobius"/>
    </source>
</evidence>
<evidence type="ECO:0000256" key="2">
    <source>
        <dbReference type="ARBA" id="ARBA00008869"/>
    </source>
</evidence>